<organism evidence="1">
    <name type="scientific">Mesocestoides corti</name>
    <name type="common">Flatworm</name>
    <dbReference type="NCBI Taxonomy" id="53468"/>
    <lineage>
        <taxon>Eukaryota</taxon>
        <taxon>Metazoa</taxon>
        <taxon>Spiralia</taxon>
        <taxon>Lophotrochozoa</taxon>
        <taxon>Platyhelminthes</taxon>
        <taxon>Cestoda</taxon>
        <taxon>Eucestoda</taxon>
        <taxon>Cyclophyllidea</taxon>
        <taxon>Mesocestoididae</taxon>
        <taxon>Mesocestoides</taxon>
    </lineage>
</organism>
<protein>
    <submittedName>
        <fullName evidence="1">Secreted protein</fullName>
    </submittedName>
</protein>
<name>A0A5K3G5M8_MESCO</name>
<evidence type="ECO:0000313" key="1">
    <source>
        <dbReference type="WBParaSite" id="MCU_014774-RA"/>
    </source>
</evidence>
<sequence>MSLASLVVNASTLSSRNLLSCSRSRSLSPSHLAVVIAPGCNRHKQQLQGPTSGFDELQDQHHQLLRGFTMPFPRTNASLVWPLPL</sequence>
<proteinExistence type="predicted"/>
<dbReference type="WBParaSite" id="MCU_014774-RA">
    <property type="protein sequence ID" value="MCU_014774-RA"/>
    <property type="gene ID" value="MCU_014774"/>
</dbReference>
<accession>A0A5K3G5M8</accession>
<reference evidence="1" key="1">
    <citation type="submission" date="2019-11" db="UniProtKB">
        <authorList>
            <consortium name="WormBaseParasite"/>
        </authorList>
    </citation>
    <scope>IDENTIFICATION</scope>
</reference>
<dbReference type="AlphaFoldDB" id="A0A5K3G5M8"/>